<name>A0A0F9S4Q7_9ZZZZ</name>
<sequence>MVRIAGLAGTGLGFSGRTAPFGVPMITEPGALAVSAEAVATIVDATREDPDVIGVIIAAFGDPGLDAARTRLYVPVCGIGEASLKEAAAGGRRFAVATTTPELSGAIAELIEASGYGGQCTGLFFTETDPFAAVADRVDLVKALAEACEKARRESKADAVIIGGGPLAEAAEALGSRMAMPIIAPIPAAARLMARLIAARKHPGAKT</sequence>
<evidence type="ECO:0008006" key="3">
    <source>
        <dbReference type="Google" id="ProtNLM"/>
    </source>
</evidence>
<dbReference type="Gene3D" id="3.40.50.12500">
    <property type="match status" value="1"/>
</dbReference>
<reference evidence="2" key="1">
    <citation type="journal article" date="2015" name="Nature">
        <title>Complex archaea that bridge the gap between prokaryotes and eukaryotes.</title>
        <authorList>
            <person name="Spang A."/>
            <person name="Saw J.H."/>
            <person name="Jorgensen S.L."/>
            <person name="Zaremba-Niedzwiedzka K."/>
            <person name="Martijn J."/>
            <person name="Lind A.E."/>
            <person name="van Eijk R."/>
            <person name="Schleper C."/>
            <person name="Guy L."/>
            <person name="Ettema T.J."/>
        </authorList>
    </citation>
    <scope>NUCLEOTIDE SEQUENCE</scope>
</reference>
<dbReference type="InterPro" id="IPR052186">
    <property type="entry name" value="Hydantoin_racemase-like"/>
</dbReference>
<gene>
    <name evidence="2" type="ORF">LCGC14_0497990</name>
</gene>
<dbReference type="Pfam" id="PF01177">
    <property type="entry name" value="Asp_Glu_race"/>
    <property type="match status" value="1"/>
</dbReference>
<dbReference type="EMBL" id="LAZR01000578">
    <property type="protein sequence ID" value="KKN63815.1"/>
    <property type="molecule type" value="Genomic_DNA"/>
</dbReference>
<dbReference type="InterPro" id="IPR053714">
    <property type="entry name" value="Iso_Racemase_Enz_sf"/>
</dbReference>
<evidence type="ECO:0000313" key="2">
    <source>
        <dbReference type="EMBL" id="KKN63815.1"/>
    </source>
</evidence>
<proteinExistence type="inferred from homology"/>
<organism evidence="2">
    <name type="scientific">marine sediment metagenome</name>
    <dbReference type="NCBI Taxonomy" id="412755"/>
    <lineage>
        <taxon>unclassified sequences</taxon>
        <taxon>metagenomes</taxon>
        <taxon>ecological metagenomes</taxon>
    </lineage>
</organism>
<comment type="caution">
    <text evidence="2">The sequence shown here is derived from an EMBL/GenBank/DDBJ whole genome shotgun (WGS) entry which is preliminary data.</text>
</comment>
<protein>
    <recommendedName>
        <fullName evidence="3">Hydantoin racemase</fullName>
    </recommendedName>
</protein>
<dbReference type="PANTHER" id="PTHR28047">
    <property type="entry name" value="PROTEIN DCG1"/>
    <property type="match status" value="1"/>
</dbReference>
<evidence type="ECO:0000256" key="1">
    <source>
        <dbReference type="ARBA" id="ARBA00038414"/>
    </source>
</evidence>
<dbReference type="PANTHER" id="PTHR28047:SF5">
    <property type="entry name" value="PROTEIN DCG1"/>
    <property type="match status" value="1"/>
</dbReference>
<dbReference type="AlphaFoldDB" id="A0A0F9S4Q7"/>
<dbReference type="InterPro" id="IPR015942">
    <property type="entry name" value="Asp/Glu/hydantoin_racemase"/>
</dbReference>
<comment type="similarity">
    <text evidence="1">Belongs to the HyuE racemase family.</text>
</comment>
<accession>A0A0F9S4Q7</accession>
<dbReference type="GO" id="GO:0047661">
    <property type="term" value="F:amino-acid racemase activity"/>
    <property type="evidence" value="ECO:0007669"/>
    <property type="project" value="InterPro"/>
</dbReference>